<dbReference type="EMBL" id="CP073347">
    <property type="protein sequence ID" value="UTW12415.1"/>
    <property type="molecule type" value="Genomic_DNA"/>
</dbReference>
<protein>
    <submittedName>
        <fullName evidence="2">Enoyl-CoA hydratase/isomerase family protein</fullName>
    </submittedName>
</protein>
<evidence type="ECO:0000313" key="2">
    <source>
        <dbReference type="EMBL" id="UTW12415.1"/>
    </source>
</evidence>
<dbReference type="InterPro" id="IPR029045">
    <property type="entry name" value="ClpP/crotonase-like_dom_sf"/>
</dbReference>
<proteinExistence type="inferred from homology"/>
<evidence type="ECO:0000313" key="3">
    <source>
        <dbReference type="Proteomes" id="UP001058461"/>
    </source>
</evidence>
<dbReference type="InterPro" id="IPR001753">
    <property type="entry name" value="Enoyl-CoA_hydra/iso"/>
</dbReference>
<dbReference type="PANTHER" id="PTHR43459">
    <property type="entry name" value="ENOYL-COA HYDRATASE"/>
    <property type="match status" value="1"/>
</dbReference>
<dbReference type="PANTHER" id="PTHR43459:SF1">
    <property type="entry name" value="EG:BACN32G11.4 PROTEIN"/>
    <property type="match status" value="1"/>
</dbReference>
<dbReference type="RefSeq" id="WP_255854492.1">
    <property type="nucleotide sequence ID" value="NZ_CP073347.1"/>
</dbReference>
<dbReference type="CDD" id="cd06558">
    <property type="entry name" value="crotonase-like"/>
    <property type="match status" value="1"/>
</dbReference>
<sequence length="257" mass="27766">MEYPTVNYSVSGGIATIELNRPEVLNAFNNELRTNLQHALQRVAEDPEAGVVLLTGAGKGFCSGADLSTLGTLSVVENLVVNYKNMIGQISRMDKPVIAAIEGAAAGIGAAFALAADLSVMAEDAALVQAFSNIGLVPDGGICWHLVQELGYKRAYQLIIEAERLPAARCLELGLTNRVVAKGEALDEARAWAGRLLQRPPLSLAFSKQVLRDAVDLSLDQTVIREAEYQHRAIGSEDFREGVAAFREKRKPVFRGY</sequence>
<organism evidence="2 3">
    <name type="scientific">Marinobacterium rhizophilum</name>
    <dbReference type="NCBI Taxonomy" id="420402"/>
    <lineage>
        <taxon>Bacteria</taxon>
        <taxon>Pseudomonadati</taxon>
        <taxon>Pseudomonadota</taxon>
        <taxon>Gammaproteobacteria</taxon>
        <taxon>Oceanospirillales</taxon>
        <taxon>Oceanospirillaceae</taxon>
        <taxon>Marinobacterium</taxon>
    </lineage>
</organism>
<evidence type="ECO:0000256" key="1">
    <source>
        <dbReference type="ARBA" id="ARBA00005254"/>
    </source>
</evidence>
<dbReference type="SUPFAM" id="SSF52096">
    <property type="entry name" value="ClpP/crotonase"/>
    <property type="match status" value="1"/>
</dbReference>
<accession>A0ABY5HJE5</accession>
<name>A0ABY5HJE5_9GAMM</name>
<dbReference type="Pfam" id="PF00378">
    <property type="entry name" value="ECH_1"/>
    <property type="match status" value="1"/>
</dbReference>
<dbReference type="Gene3D" id="3.90.226.10">
    <property type="entry name" value="2-enoyl-CoA Hydratase, Chain A, domain 1"/>
    <property type="match status" value="1"/>
</dbReference>
<keyword evidence="3" id="KW-1185">Reference proteome</keyword>
<reference evidence="2" key="1">
    <citation type="submission" date="2021-04" db="EMBL/GenBank/DDBJ databases">
        <title>Oceanospirillales bacteria with DddD are important DMSP degraders in coastal seawater.</title>
        <authorList>
            <person name="Liu J."/>
        </authorList>
    </citation>
    <scope>NUCLEOTIDE SEQUENCE</scope>
    <source>
        <strain evidence="2">D13-1</strain>
    </source>
</reference>
<dbReference type="InterPro" id="IPR014748">
    <property type="entry name" value="Enoyl-CoA_hydra_C"/>
</dbReference>
<gene>
    <name evidence="2" type="ORF">KDW95_01650</name>
</gene>
<dbReference type="Proteomes" id="UP001058461">
    <property type="component" value="Chromosome"/>
</dbReference>
<dbReference type="Gene3D" id="1.10.12.10">
    <property type="entry name" value="Lyase 2-enoyl-coa Hydratase, Chain A, domain 2"/>
    <property type="match status" value="1"/>
</dbReference>
<comment type="similarity">
    <text evidence="1">Belongs to the enoyl-CoA hydratase/isomerase family.</text>
</comment>